<evidence type="ECO:0000313" key="2">
    <source>
        <dbReference type="Proteomes" id="UP000051679"/>
    </source>
</evidence>
<accession>A0A0R1ZU03</accession>
<reference evidence="1 2" key="1">
    <citation type="journal article" date="2015" name="Genome Announc.">
        <title>Expanding the biotechnology potential of lactobacilli through comparative genomics of 213 strains and associated genera.</title>
        <authorList>
            <person name="Sun Z."/>
            <person name="Harris H.M."/>
            <person name="McCann A."/>
            <person name="Guo C."/>
            <person name="Argimon S."/>
            <person name="Zhang W."/>
            <person name="Yang X."/>
            <person name="Jeffery I.B."/>
            <person name="Cooney J.C."/>
            <person name="Kagawa T.F."/>
            <person name="Liu W."/>
            <person name="Song Y."/>
            <person name="Salvetti E."/>
            <person name="Wrobel A."/>
            <person name="Rasinkangas P."/>
            <person name="Parkhill J."/>
            <person name="Rea M.C."/>
            <person name="O'Sullivan O."/>
            <person name="Ritari J."/>
            <person name="Douillard F.P."/>
            <person name="Paul Ross R."/>
            <person name="Yang R."/>
            <person name="Briner A.E."/>
            <person name="Felis G.E."/>
            <person name="de Vos W.M."/>
            <person name="Barrangou R."/>
            <person name="Klaenhammer T.R."/>
            <person name="Caufield P.W."/>
            <person name="Cui Y."/>
            <person name="Zhang H."/>
            <person name="O'Toole P.W."/>
        </authorList>
    </citation>
    <scope>NUCLEOTIDE SEQUENCE [LARGE SCALE GENOMIC DNA]</scope>
    <source>
        <strain evidence="1 2">DSM 20505</strain>
    </source>
</reference>
<dbReference type="PANTHER" id="PTHR39166">
    <property type="entry name" value="BLL1166 PROTEIN"/>
    <property type="match status" value="1"/>
</dbReference>
<dbReference type="Proteomes" id="UP000051679">
    <property type="component" value="Unassembled WGS sequence"/>
</dbReference>
<gene>
    <name evidence="1" type="ORF">FC18_GL001529</name>
</gene>
<name>A0A0R1ZU03_9LACO</name>
<evidence type="ECO:0000313" key="1">
    <source>
        <dbReference type="EMBL" id="KRM55238.1"/>
    </source>
</evidence>
<protein>
    <submittedName>
        <fullName evidence="1">Uncharacterized protein</fullName>
    </submittedName>
</protein>
<dbReference type="EMBL" id="AYYO01000027">
    <property type="protein sequence ID" value="KRM55238.1"/>
    <property type="molecule type" value="Genomic_DNA"/>
</dbReference>
<organism evidence="1 2">
    <name type="scientific">Lacticaseibacillus sharpeae JCM 1186 = DSM 20505</name>
    <dbReference type="NCBI Taxonomy" id="1291052"/>
    <lineage>
        <taxon>Bacteria</taxon>
        <taxon>Bacillati</taxon>
        <taxon>Bacillota</taxon>
        <taxon>Bacilli</taxon>
        <taxon>Lactobacillales</taxon>
        <taxon>Lactobacillaceae</taxon>
        <taxon>Lacticaseibacillus</taxon>
    </lineage>
</organism>
<sequence length="93" mass="10542">MYAYDTADAQPFTDTTDAIAHFVETPTCVGAYLDDQDVLHLIAPYGVSDLVNLQCRLIPIFSAQTYSDIYHDRIAKKQWASRWPLLHIIDPEA</sequence>
<comment type="caution">
    <text evidence="1">The sequence shown here is derived from an EMBL/GenBank/DDBJ whole genome shotgun (WGS) entry which is preliminary data.</text>
</comment>
<dbReference type="PATRIC" id="fig|1291052.5.peg.1552"/>
<dbReference type="InterPro" id="IPR009267">
    <property type="entry name" value="NTP_transf_6"/>
</dbReference>
<keyword evidence="2" id="KW-1185">Reference proteome</keyword>
<proteinExistence type="predicted"/>
<dbReference type="STRING" id="1291052.FC18_GL001529"/>
<dbReference type="Pfam" id="PF06042">
    <property type="entry name" value="NTP_transf_6"/>
    <property type="match status" value="1"/>
</dbReference>
<dbReference type="PANTHER" id="PTHR39166:SF1">
    <property type="entry name" value="BLL1166 PROTEIN"/>
    <property type="match status" value="1"/>
</dbReference>
<dbReference type="AlphaFoldDB" id="A0A0R1ZU03"/>